<evidence type="ECO:0000313" key="2">
    <source>
        <dbReference type="EMBL" id="TWH69903.1"/>
    </source>
</evidence>
<protein>
    <submittedName>
        <fullName evidence="2">Uncharacterized protein</fullName>
    </submittedName>
</protein>
<organism evidence="2 3">
    <name type="scientific">Micromonospora olivasterospora</name>
    <dbReference type="NCBI Taxonomy" id="1880"/>
    <lineage>
        <taxon>Bacteria</taxon>
        <taxon>Bacillati</taxon>
        <taxon>Actinomycetota</taxon>
        <taxon>Actinomycetes</taxon>
        <taxon>Micromonosporales</taxon>
        <taxon>Micromonosporaceae</taxon>
        <taxon>Micromonospora</taxon>
    </lineage>
</organism>
<keyword evidence="3" id="KW-1185">Reference proteome</keyword>
<gene>
    <name evidence="2" type="ORF">JD77_04920</name>
</gene>
<comment type="caution">
    <text evidence="2">The sequence shown here is derived from an EMBL/GenBank/DDBJ whole genome shotgun (WGS) entry which is preliminary data.</text>
</comment>
<feature type="compositionally biased region" description="Low complexity" evidence="1">
    <location>
        <begin position="9"/>
        <end position="21"/>
    </location>
</feature>
<evidence type="ECO:0000256" key="1">
    <source>
        <dbReference type="SAM" id="MobiDB-lite"/>
    </source>
</evidence>
<sequence>MRHLGDLNGAPGAAGEAAAAPRAYDGTGHRLLVTGHLAAGDLVVELSAVAGPADAATLDGLAEALTAALDELAEHCARPGAGTVSPSDFPLAGLGRDDLAAFLTAVTRSTSADAAGRDSDADTEGTPR</sequence>
<accession>A0A562IGM6</accession>
<name>A0A562IGM6_MICOL</name>
<feature type="region of interest" description="Disordered" evidence="1">
    <location>
        <begin position="1"/>
        <end position="21"/>
    </location>
</feature>
<reference evidence="2 3" key="1">
    <citation type="submission" date="2019-07" db="EMBL/GenBank/DDBJ databases">
        <title>R&amp;d 2014.</title>
        <authorList>
            <person name="Klenk H.-P."/>
        </authorList>
    </citation>
    <scope>NUCLEOTIDE SEQUENCE [LARGE SCALE GENOMIC DNA]</scope>
    <source>
        <strain evidence="2 3">DSM 43868</strain>
    </source>
</reference>
<dbReference type="AlphaFoldDB" id="A0A562IGM6"/>
<dbReference type="Proteomes" id="UP000319825">
    <property type="component" value="Unassembled WGS sequence"/>
</dbReference>
<proteinExistence type="predicted"/>
<dbReference type="EMBL" id="VLKE01000001">
    <property type="protein sequence ID" value="TWH69903.1"/>
    <property type="molecule type" value="Genomic_DNA"/>
</dbReference>
<dbReference type="Gene3D" id="3.30.559.30">
    <property type="entry name" value="Nonribosomal peptide synthetase, condensation domain"/>
    <property type="match status" value="1"/>
</dbReference>
<evidence type="ECO:0000313" key="3">
    <source>
        <dbReference type="Proteomes" id="UP000319825"/>
    </source>
</evidence>